<dbReference type="Pfam" id="PF06209">
    <property type="entry name" value="COBRA1"/>
    <property type="match status" value="1"/>
</dbReference>
<accession>A0AAN5DAM1</accession>
<dbReference type="InterPro" id="IPR010405">
    <property type="entry name" value="COBRA1"/>
</dbReference>
<reference evidence="2" key="1">
    <citation type="submission" date="2022-10" db="EMBL/GenBank/DDBJ databases">
        <title>Genome assembly of Pristionchus species.</title>
        <authorList>
            <person name="Yoshida K."/>
            <person name="Sommer R.J."/>
        </authorList>
    </citation>
    <scope>NUCLEOTIDE SEQUENCE [LARGE SCALE GENOMIC DNA]</scope>
    <source>
        <strain evidence="2">RS5460</strain>
    </source>
</reference>
<dbReference type="PANTHER" id="PTHR13503">
    <property type="entry name" value="NEGATIVE ELONGATION FACTOR COMPLEX MEMBER B"/>
    <property type="match status" value="1"/>
</dbReference>
<name>A0AAN5DAM1_9BILA</name>
<keyword evidence="2" id="KW-1185">Reference proteome</keyword>
<dbReference type="AlphaFoldDB" id="A0AAN5DAM1"/>
<protein>
    <submittedName>
        <fullName evidence="1">Uncharacterized protein</fullName>
    </submittedName>
</protein>
<sequence length="599" mass="68486">GNDLEDAGLPGPSHIRSALGRTKKAHTLVNAVKKFQNDNVIKSSPIASALKMIDMIGVKRSDCYDQMISTVSEKVVGQLKEMGKGHDTKTEKILEKHLGKSFKTYRIPQFRPSVLETLAQIEELPQGYIDKIVSDPDLYADASIKVKRQIWIDHDKLFEDAVHPVIAAYIDAKRAVLCSIDPCPTNFFSSETTKSRRQFEHIQTLMNMFGKYAVLYDKTAELIKEAYRVTADPLYCSLKQEVIMAAHDTYRTACTSDPCHSLAWVLDVCLRDKHMEQAQIAKIKNIFENMKKMTIQKVGDLSMVTADPHVVHFLCNMAIKLLRDHKHIPREQGGFMLIVRLLTLSSYAHQIVCSETLPSQMVEVIFFTKFLPSFGSLIAEDLMRLLLSKHDRLDSAEAAELYSQPSEDVAVFLKCDLSAALLWIHYVADLLPRRNLELRGLFRFVRLLPILKDQIACHSPWSHLLMHRILTSCQVNTLVDHAEVLEVLIDRMFLPYLKMDIYLKYQLLRLVNQTHHNLKASYLQSIMENISPTAIGDCADSDRYTFEYDRVMEKMHPKTEELAMPPPMLLTQGSRKLMTSMTPMTPRRIEMTPSHNFDY</sequence>
<feature type="non-terminal residue" evidence="1">
    <location>
        <position position="1"/>
    </location>
</feature>
<dbReference type="PANTHER" id="PTHR13503:SF3">
    <property type="entry name" value="NEGATIVE ELONGATION FACTOR B"/>
    <property type="match status" value="1"/>
</dbReference>
<proteinExistence type="predicted"/>
<evidence type="ECO:0000313" key="1">
    <source>
        <dbReference type="EMBL" id="GMR60003.1"/>
    </source>
</evidence>
<dbReference type="GO" id="GO:0032021">
    <property type="term" value="C:NELF complex"/>
    <property type="evidence" value="ECO:0007669"/>
    <property type="project" value="TreeGrafter"/>
</dbReference>
<comment type="caution">
    <text evidence="1">The sequence shown here is derived from an EMBL/GenBank/DDBJ whole genome shotgun (WGS) entry which is preliminary data.</text>
</comment>
<evidence type="ECO:0000313" key="2">
    <source>
        <dbReference type="Proteomes" id="UP001328107"/>
    </source>
</evidence>
<dbReference type="Proteomes" id="UP001328107">
    <property type="component" value="Unassembled WGS sequence"/>
</dbReference>
<dbReference type="EMBL" id="BTRK01000006">
    <property type="protein sequence ID" value="GMR60003.1"/>
    <property type="molecule type" value="Genomic_DNA"/>
</dbReference>
<dbReference type="GO" id="GO:0034244">
    <property type="term" value="P:negative regulation of transcription elongation by RNA polymerase II"/>
    <property type="evidence" value="ECO:0007669"/>
    <property type="project" value="TreeGrafter"/>
</dbReference>
<gene>
    <name evidence="1" type="ORF">PMAYCL1PPCAC_30198</name>
</gene>
<organism evidence="1 2">
    <name type="scientific">Pristionchus mayeri</name>
    <dbReference type="NCBI Taxonomy" id="1317129"/>
    <lineage>
        <taxon>Eukaryota</taxon>
        <taxon>Metazoa</taxon>
        <taxon>Ecdysozoa</taxon>
        <taxon>Nematoda</taxon>
        <taxon>Chromadorea</taxon>
        <taxon>Rhabditida</taxon>
        <taxon>Rhabditina</taxon>
        <taxon>Diplogasteromorpha</taxon>
        <taxon>Diplogasteroidea</taxon>
        <taxon>Neodiplogasteridae</taxon>
        <taxon>Pristionchus</taxon>
    </lineage>
</organism>